<protein>
    <submittedName>
        <fullName evidence="1">Uncharacterized protein</fullName>
    </submittedName>
</protein>
<sequence length="97" mass="11167">MITAKEACEKARDYHSDFKDKVLNSIALSNIYQRIKSEAEKGEFHTYQDIQIEDKEDEKLCKAVSNILKEQGFGVRTENLNGNKRMTISWVDPEKGV</sequence>
<gene>
    <name evidence="1" type="ORF">B4067_4663</name>
</gene>
<proteinExistence type="predicted"/>
<evidence type="ECO:0000313" key="1">
    <source>
        <dbReference type="EMBL" id="KIL33444.1"/>
    </source>
</evidence>
<evidence type="ECO:0000313" key="2">
    <source>
        <dbReference type="Proteomes" id="UP000031970"/>
    </source>
</evidence>
<dbReference type="AlphaFoldDB" id="A0ABD3ZZS1"/>
<comment type="caution">
    <text evidence="1">The sequence shown here is derived from an EMBL/GenBank/DDBJ whole genome shotgun (WGS) entry which is preliminary data.</text>
</comment>
<accession>A0ABD3ZZS1</accession>
<dbReference type="EMBL" id="JSXS01000013">
    <property type="protein sequence ID" value="KIL33444.1"/>
    <property type="molecule type" value="Genomic_DNA"/>
</dbReference>
<dbReference type="RefSeq" id="WP_041052996.1">
    <property type="nucleotide sequence ID" value="NZ_JSXS01000013.1"/>
</dbReference>
<organism evidence="1 2">
    <name type="scientific">Bacillus subtilis subsp. subtilis</name>
    <dbReference type="NCBI Taxonomy" id="135461"/>
    <lineage>
        <taxon>Bacteria</taxon>
        <taxon>Bacillati</taxon>
        <taxon>Bacillota</taxon>
        <taxon>Bacilli</taxon>
        <taxon>Bacillales</taxon>
        <taxon>Bacillaceae</taxon>
        <taxon>Bacillus</taxon>
    </lineage>
</organism>
<name>A0ABD3ZZS1_BACIU</name>
<dbReference type="Proteomes" id="UP000031970">
    <property type="component" value="Unassembled WGS sequence"/>
</dbReference>
<reference evidence="1 2" key="1">
    <citation type="submission" date="2014-11" db="EMBL/GenBank/DDBJ databases">
        <title>Draft Genome Sequences of Nine Bacillus subtilis Strains that Form Spores with High Heat-Resistance.</title>
        <authorList>
            <person name="Krawcyk A.O."/>
            <person name="Berendsen E.M."/>
            <person name="de Jong A."/>
            <person name="Holsappel S."/>
            <person name="Eijlander R.T."/>
            <person name="Wells-Bennik M."/>
            <person name="Kuipers O.P."/>
        </authorList>
    </citation>
    <scope>NUCLEOTIDE SEQUENCE [LARGE SCALE GENOMIC DNA]</scope>
    <source>
        <strain evidence="1 2">B4067</strain>
    </source>
</reference>